<sequence>MQPLNLTLQAFGPFAQSQNIDFTTMGNAPLFLINGPTGSGKSSILDAICFALYGETTGSDRTGEQMRCDYADTQLLTEVTFEFKLFNRVYKVVRSPDQEVPKKRGEGTTKRTHSATLYQLDNGEETLLANKPTPVLKEVRGLIGLDVKQFRQVMVLPQGKFRELLTATSKEREQIFGQLFQTHIYSAIERALFDRAAGIRKAKDEFDNQTKGVLDVAGVVDENELEVRLKENTEQLTLVEEQLSIARSTLERAQNDEKNALDLDNRFSQLKQKKEQLTQHLVGESHFAELKVQRDKASLAQSLDVIHSQLTSSTRLLSEKEHALTQAKDVSVISAEATVTANKAYEVAAKRVADLPELQNQTFSLEAARSKLIERREFELRLAQSKKDYTIAEQNRDNLQKAMVKLEHDLTIKRASFDQAKQNQQLIPVVLQEFNSLVEQRELEKKSQALKETLHGQNEVRFVLEKKLAIAKDQTSVATAYADNLEYQWHSTQAAQLAKQLRLGEPCPVCGSADHPTPAQFLEEEVTKDNVDVARAHQYEMQTLEVKAAENLADSDKEIALTQQAISGIEEQLRLKEPRTFSQITEQIAQLELQLSELKKSTPEKAEFDLQQVEKQLLEAKSNLDKQVEVVGATKIQIAREQTEIESRTLAHAKKTHDLPSVEKELARIRQLIEEITQQEIIARTQNEQVQRKLLSAETLVKELDEQLQLLQRQKGDIVTQWQSMLDTSPFMGEQEYLLSRRSKPEIDVMESDITQFEQRRTALSSEVSTLEESIEGKVLPEFETLTEKRKAEEANYADVMGRYTQTKSVQDRYLEVQKKLAVLLKENEKLTSEYKIVGTLSDVANGKTGSKISLHRFVLGVLLDDVLIQASMRLRKMSKGRYELKRKEQRAKGNVGSGLDLMVEDGYTSKLRDVATLSGGESFMAALALALGLSDVVQSYSGGIRLDTLFIDEGFGSLDPESLDLAIETLIDLQLGGRTIGIISHVSELKEQMPLRVDVEPSRKGSVIRLNS</sequence>
<protein>
    <recommendedName>
        <fullName evidence="3">Nuclease SbcCD subunit C</fullName>
    </recommendedName>
</protein>
<dbReference type="Gene3D" id="3.40.50.300">
    <property type="entry name" value="P-loop containing nucleotide triphosphate hydrolases"/>
    <property type="match status" value="2"/>
</dbReference>
<keyword evidence="12" id="KW-0233">DNA recombination</keyword>
<evidence type="ECO:0000259" key="15">
    <source>
        <dbReference type="Pfam" id="PF13476"/>
    </source>
</evidence>
<evidence type="ECO:0000256" key="12">
    <source>
        <dbReference type="ARBA" id="ARBA00023172"/>
    </source>
</evidence>
<keyword evidence="8" id="KW-0378">Hydrolase</keyword>
<feature type="domain" description="Rad50/SbcC-type AAA" evidence="15">
    <location>
        <begin position="6"/>
        <end position="279"/>
    </location>
</feature>
<feature type="coiled-coil region" evidence="14">
    <location>
        <begin position="581"/>
        <end position="630"/>
    </location>
</feature>
<dbReference type="SUPFAM" id="SSF52540">
    <property type="entry name" value="P-loop containing nucleoside triphosphate hydrolases"/>
    <property type="match status" value="1"/>
</dbReference>
<keyword evidence="9" id="KW-0269">Exonuclease</keyword>
<organism evidence="16 17">
    <name type="scientific">Vibrio amylolyticus</name>
    <dbReference type="NCBI Taxonomy" id="2847292"/>
    <lineage>
        <taxon>Bacteria</taxon>
        <taxon>Pseudomonadati</taxon>
        <taxon>Pseudomonadota</taxon>
        <taxon>Gammaproteobacteria</taxon>
        <taxon>Vibrionales</taxon>
        <taxon>Vibrionaceae</taxon>
        <taxon>Vibrio</taxon>
    </lineage>
</organism>
<evidence type="ECO:0000313" key="16">
    <source>
        <dbReference type="EMBL" id="MCK6263920.1"/>
    </source>
</evidence>
<keyword evidence="5" id="KW-0540">Nuclease</keyword>
<gene>
    <name evidence="16" type="ORF">KP803_11630</name>
</gene>
<comment type="similarity">
    <text evidence="1">Belongs to the SMC family. SbcC subfamily.</text>
</comment>
<dbReference type="Pfam" id="PF13476">
    <property type="entry name" value="AAA_23"/>
    <property type="match status" value="1"/>
</dbReference>
<evidence type="ECO:0000256" key="10">
    <source>
        <dbReference type="ARBA" id="ARBA00022840"/>
    </source>
</evidence>
<dbReference type="GO" id="GO:0006310">
    <property type="term" value="P:DNA recombination"/>
    <property type="evidence" value="ECO:0007669"/>
    <property type="project" value="UniProtKB-KW"/>
</dbReference>
<proteinExistence type="inferred from homology"/>
<keyword evidence="17" id="KW-1185">Reference proteome</keyword>
<dbReference type="PANTHER" id="PTHR32114:SF2">
    <property type="entry name" value="ABC TRANSPORTER ABCH.3"/>
    <property type="match status" value="1"/>
</dbReference>
<evidence type="ECO:0000256" key="1">
    <source>
        <dbReference type="ARBA" id="ARBA00006930"/>
    </source>
</evidence>
<name>A0A9X1XMY4_9VIBR</name>
<dbReference type="FunFam" id="3.40.50.300:FF:001446">
    <property type="entry name" value="DsDNA exonuclease SbcC"/>
    <property type="match status" value="1"/>
</dbReference>
<evidence type="ECO:0000256" key="11">
    <source>
        <dbReference type="ARBA" id="ARBA00023054"/>
    </source>
</evidence>
<comment type="function">
    <text evidence="13">SbcCD cleaves DNA hairpin structures. These structures can inhibit DNA replication and are intermediates in certain DNA recombination reactions. The complex acts as a 3'-&gt;5' double strand exonuclease that can open hairpins. It also has a 5' single-strand endonuclease activity.</text>
</comment>
<dbReference type="GO" id="GO:0004527">
    <property type="term" value="F:exonuclease activity"/>
    <property type="evidence" value="ECO:0007669"/>
    <property type="project" value="UniProtKB-KW"/>
</dbReference>
<comment type="caution">
    <text evidence="16">The sequence shown here is derived from an EMBL/GenBank/DDBJ whole genome shotgun (WGS) entry which is preliminary data.</text>
</comment>
<dbReference type="AlphaFoldDB" id="A0A9X1XMY4"/>
<evidence type="ECO:0000256" key="13">
    <source>
        <dbReference type="ARBA" id="ARBA00055999"/>
    </source>
</evidence>
<evidence type="ECO:0000256" key="2">
    <source>
        <dbReference type="ARBA" id="ARBA00011322"/>
    </source>
</evidence>
<reference evidence="16" key="1">
    <citation type="submission" date="2021-11" db="EMBL/GenBank/DDBJ databases">
        <title>Vibrio ZSDE26 sp. nov. and Vibrio ZSDZ34 sp. nov., isolated from coastal seawater in Qingdao.</title>
        <authorList>
            <person name="Zhang P."/>
        </authorList>
    </citation>
    <scope>NUCLEOTIDE SEQUENCE</scope>
    <source>
        <strain evidence="16">ZSDE26</strain>
    </source>
</reference>
<dbReference type="InterPro" id="IPR038729">
    <property type="entry name" value="Rad50/SbcC_AAA"/>
</dbReference>
<evidence type="ECO:0000256" key="3">
    <source>
        <dbReference type="ARBA" id="ARBA00013368"/>
    </source>
</evidence>
<evidence type="ECO:0000256" key="14">
    <source>
        <dbReference type="SAM" id="Coils"/>
    </source>
</evidence>
<evidence type="ECO:0000256" key="9">
    <source>
        <dbReference type="ARBA" id="ARBA00022839"/>
    </source>
</evidence>
<dbReference type="PANTHER" id="PTHR32114">
    <property type="entry name" value="ABC TRANSPORTER ABCH.3"/>
    <property type="match status" value="1"/>
</dbReference>
<evidence type="ECO:0000256" key="7">
    <source>
        <dbReference type="ARBA" id="ARBA00022759"/>
    </source>
</evidence>
<keyword evidence="11 14" id="KW-0175">Coiled coil</keyword>
<accession>A0A9X1XMY4</accession>
<dbReference type="Pfam" id="PF13558">
    <property type="entry name" value="SbcC_Walker_B"/>
    <property type="match status" value="1"/>
</dbReference>
<feature type="coiled-coil region" evidence="14">
    <location>
        <begin position="375"/>
        <end position="409"/>
    </location>
</feature>
<evidence type="ECO:0000256" key="4">
    <source>
        <dbReference type="ARBA" id="ARBA00022705"/>
    </source>
</evidence>
<keyword evidence="7" id="KW-0255">Endonuclease</keyword>
<feature type="coiled-coil region" evidence="14">
    <location>
        <begin position="659"/>
        <end position="721"/>
    </location>
</feature>
<keyword evidence="10" id="KW-0067">ATP-binding</keyword>
<evidence type="ECO:0000313" key="17">
    <source>
        <dbReference type="Proteomes" id="UP001139559"/>
    </source>
</evidence>
<evidence type="ECO:0000256" key="6">
    <source>
        <dbReference type="ARBA" id="ARBA00022741"/>
    </source>
</evidence>
<dbReference type="GO" id="GO:0005524">
    <property type="term" value="F:ATP binding"/>
    <property type="evidence" value="ECO:0007669"/>
    <property type="project" value="UniProtKB-KW"/>
</dbReference>
<evidence type="ECO:0000256" key="8">
    <source>
        <dbReference type="ARBA" id="ARBA00022801"/>
    </source>
</evidence>
<dbReference type="Proteomes" id="UP001139559">
    <property type="component" value="Unassembled WGS sequence"/>
</dbReference>
<keyword evidence="6" id="KW-0547">Nucleotide-binding</keyword>
<comment type="subunit">
    <text evidence="2">Heterodimer of SbcC and SbcD.</text>
</comment>
<evidence type="ECO:0000256" key="5">
    <source>
        <dbReference type="ARBA" id="ARBA00022722"/>
    </source>
</evidence>
<dbReference type="EMBL" id="JAJHVV010000006">
    <property type="protein sequence ID" value="MCK6263920.1"/>
    <property type="molecule type" value="Genomic_DNA"/>
</dbReference>
<dbReference type="GO" id="GO:0006260">
    <property type="term" value="P:DNA replication"/>
    <property type="evidence" value="ECO:0007669"/>
    <property type="project" value="UniProtKB-KW"/>
</dbReference>
<dbReference type="GO" id="GO:0004519">
    <property type="term" value="F:endonuclease activity"/>
    <property type="evidence" value="ECO:0007669"/>
    <property type="project" value="UniProtKB-KW"/>
</dbReference>
<feature type="coiled-coil region" evidence="14">
    <location>
        <begin position="222"/>
        <end position="280"/>
    </location>
</feature>
<dbReference type="InterPro" id="IPR027417">
    <property type="entry name" value="P-loop_NTPase"/>
</dbReference>
<dbReference type="RefSeq" id="WP_248009000.1">
    <property type="nucleotide sequence ID" value="NZ_JAJHVV010000006.1"/>
</dbReference>
<keyword evidence="4" id="KW-0235">DNA replication</keyword>